<protein>
    <submittedName>
        <fullName evidence="2">ATP-grasp target RiPP</fullName>
    </submittedName>
</protein>
<accession>A0AAC9MZM4</accession>
<sequence length="117" mass="12847">MTATIAPVEFAEDPIASHSAQFPLARSFSQPSVDGVPSSAELRPWNLRAMQVPRAAVHPLPEYRYDHEQQAAVTPDGHTLIDIVDATANSVTDNDGDEGRSEDWTYDFAPDQPFPAR</sequence>
<keyword evidence="3" id="KW-1185">Reference proteome</keyword>
<dbReference type="KEGG" id="ahm:TL08_23925"/>
<gene>
    <name evidence="2" type="ORF">TL08_23925</name>
</gene>
<proteinExistence type="predicted"/>
<dbReference type="InterPro" id="IPR026496">
    <property type="entry name" value="GRASP_targ"/>
</dbReference>
<evidence type="ECO:0000313" key="2">
    <source>
        <dbReference type="EMBL" id="AOS65563.1"/>
    </source>
</evidence>
<dbReference type="AlphaFoldDB" id="A0AAC9MZM4"/>
<dbReference type="EMBL" id="CP014859">
    <property type="protein sequence ID" value="AOS65563.1"/>
    <property type="molecule type" value="Genomic_DNA"/>
</dbReference>
<evidence type="ECO:0000313" key="3">
    <source>
        <dbReference type="Proteomes" id="UP000095210"/>
    </source>
</evidence>
<feature type="region of interest" description="Disordered" evidence="1">
    <location>
        <begin position="87"/>
        <end position="117"/>
    </location>
</feature>
<reference evidence="3" key="1">
    <citation type="submission" date="2016-03" db="EMBL/GenBank/DDBJ databases">
        <title>Complete genome sequence of the type strain Actinoalloteichus hymeniacidonis DSM 45092.</title>
        <authorList>
            <person name="Schaffert L."/>
            <person name="Albersmeier A."/>
            <person name="Winkler A."/>
            <person name="Kalinowski J."/>
            <person name="Zotchev S."/>
            <person name="Ruckert C."/>
        </authorList>
    </citation>
    <scope>NUCLEOTIDE SEQUENCE [LARGE SCALE GENOMIC DNA]</scope>
    <source>
        <strain evidence="3">HPA177(T) (DSM 45092(T))</strain>
    </source>
</reference>
<dbReference type="Proteomes" id="UP000095210">
    <property type="component" value="Chromosome"/>
</dbReference>
<dbReference type="NCBIfam" id="TIGR04186">
    <property type="entry name" value="GRASP_targ"/>
    <property type="match status" value="1"/>
</dbReference>
<evidence type="ECO:0000256" key="1">
    <source>
        <dbReference type="SAM" id="MobiDB-lite"/>
    </source>
</evidence>
<name>A0AAC9MZM4_9PSEU</name>
<dbReference type="RefSeq" id="WP_069852227.1">
    <property type="nucleotide sequence ID" value="NZ_CP014859.1"/>
</dbReference>
<organism evidence="2 3">
    <name type="scientific">Actinoalloteichus hymeniacidonis</name>
    <dbReference type="NCBI Taxonomy" id="340345"/>
    <lineage>
        <taxon>Bacteria</taxon>
        <taxon>Bacillati</taxon>
        <taxon>Actinomycetota</taxon>
        <taxon>Actinomycetes</taxon>
        <taxon>Pseudonocardiales</taxon>
        <taxon>Pseudonocardiaceae</taxon>
        <taxon>Actinoalloteichus</taxon>
    </lineage>
</organism>